<dbReference type="PANTHER" id="PTHR12558">
    <property type="entry name" value="CELL DIVISION CYCLE 16,23,27"/>
    <property type="match status" value="1"/>
</dbReference>
<feature type="transmembrane region" description="Helical" evidence="3">
    <location>
        <begin position="414"/>
        <end position="434"/>
    </location>
</feature>
<feature type="repeat" description="TPR" evidence="1">
    <location>
        <begin position="630"/>
        <end position="663"/>
    </location>
</feature>
<evidence type="ECO:0000256" key="2">
    <source>
        <dbReference type="SAM" id="MobiDB-lite"/>
    </source>
</evidence>
<dbReference type="SMART" id="SM00028">
    <property type="entry name" value="TPR"/>
    <property type="match status" value="3"/>
</dbReference>
<keyword evidence="3" id="KW-0472">Membrane</keyword>
<dbReference type="Gene3D" id="1.25.40.10">
    <property type="entry name" value="Tetratricopeptide repeat domain"/>
    <property type="match status" value="1"/>
</dbReference>
<name>A0A1F5ETV9_9BACT</name>
<feature type="transmembrane region" description="Helical" evidence="3">
    <location>
        <begin position="185"/>
        <end position="204"/>
    </location>
</feature>
<dbReference type="Pfam" id="PF13414">
    <property type="entry name" value="TPR_11"/>
    <property type="match status" value="1"/>
</dbReference>
<feature type="transmembrane region" description="Helical" evidence="3">
    <location>
        <begin position="83"/>
        <end position="105"/>
    </location>
</feature>
<evidence type="ECO:0000256" key="1">
    <source>
        <dbReference type="PROSITE-ProRule" id="PRU00339"/>
    </source>
</evidence>
<feature type="transmembrane region" description="Helical" evidence="3">
    <location>
        <begin position="440"/>
        <end position="462"/>
    </location>
</feature>
<feature type="transmembrane region" description="Helical" evidence="3">
    <location>
        <begin position="48"/>
        <end position="71"/>
    </location>
</feature>
<sequence length="737" mass="82196">MFKFFKRKTKGGSEASVQDEKKFSSFVLMAFVLLLPLFFIPFPSFSFFFSKGILIALVTVILSIVWLVNRLRDSKFTYSNNPIILTSIALPLIYLISSLLSGSVMTSFMGQGFEIGTSFYMVALFLLMFLTSSVVNTKERAYYLFFVFFISFFIISIYQGLRLIIGPEFLSFGVLGDPASNLIGKWNELALFYGLTAILSLVTIEFVNRSVLVKVLSYVVLLVSLFFVALVNFNTVWIVLGIFSFVLVSYIISANKFSLETPGGFKAKRLPIVSFLVIVLSTAIVLGNYGDAGTTDNTSLGETLSNRFSVVSSELKLTPLGTWEIAKETLKSRSAFLGAGPNRFVTEWLKYKPAALNNTQFWNVDFNSGYSFILSSVVTVGLLGFVLWIVFLGFLFIAGFKAVFIPKNDKAEGYLLPLAFLTTVYLWLFSIIYIPSHAVMALTFVFTGVLFALLMQNGVIATKEISFAKNQKHNFILVLILIFLMLVTLVTGYVVTQKFLAAAYSQKGLIELNKEGAQLGDVENNIIKAINLSNGDAYYRFMSELALVKLQGLLSKSDLPEDELKTQFQNILGQAVDNAVRATQIDSTNYQNWVSLGRVYETVIMFGVQGSYEQAVNAYLQAINLNPQNPALAFSLGVLEYNTKNYDNAVIALERAVILQPYYSDAKYFLGLTYYNLDRVDEAILQFKDLQTLNPESKEIVDILDNLESGASPFAGFQNAQTTQDTEETTTEEETAE</sequence>
<feature type="transmembrane region" description="Helical" evidence="3">
    <location>
        <begin position="237"/>
        <end position="258"/>
    </location>
</feature>
<evidence type="ECO:0000313" key="5">
    <source>
        <dbReference type="Proteomes" id="UP000186545"/>
    </source>
</evidence>
<feature type="transmembrane region" description="Helical" evidence="3">
    <location>
        <begin position="117"/>
        <end position="135"/>
    </location>
</feature>
<feature type="repeat" description="TPR" evidence="1">
    <location>
        <begin position="596"/>
        <end position="629"/>
    </location>
</feature>
<dbReference type="Proteomes" id="UP000186545">
    <property type="component" value="Unassembled WGS sequence"/>
</dbReference>
<dbReference type="Pfam" id="PF13181">
    <property type="entry name" value="TPR_8"/>
    <property type="match status" value="1"/>
</dbReference>
<keyword evidence="1" id="KW-0802">TPR repeat</keyword>
<feature type="transmembrane region" description="Helical" evidence="3">
    <location>
        <begin position="270"/>
        <end position="290"/>
    </location>
</feature>
<feature type="transmembrane region" description="Helical" evidence="3">
    <location>
        <begin position="142"/>
        <end position="165"/>
    </location>
</feature>
<accession>A0A1F5ETV9</accession>
<feature type="region of interest" description="Disordered" evidence="2">
    <location>
        <begin position="712"/>
        <end position="737"/>
    </location>
</feature>
<gene>
    <name evidence="4" type="ORF">A3I18_02550</name>
</gene>
<feature type="transmembrane region" description="Helical" evidence="3">
    <location>
        <begin position="474"/>
        <end position="495"/>
    </location>
</feature>
<organism evidence="4 5">
    <name type="scientific">Candidatus Campbellbacteria bacterium RIFCSPLOWO2_02_FULL_35_11</name>
    <dbReference type="NCBI Taxonomy" id="1797581"/>
    <lineage>
        <taxon>Bacteria</taxon>
        <taxon>Candidatus Campbelliibacteriota</taxon>
    </lineage>
</organism>
<feature type="transmembrane region" description="Helical" evidence="3">
    <location>
        <begin position="211"/>
        <end position="231"/>
    </location>
</feature>
<dbReference type="SUPFAM" id="SSF48452">
    <property type="entry name" value="TPR-like"/>
    <property type="match status" value="1"/>
</dbReference>
<feature type="transmembrane region" description="Helical" evidence="3">
    <location>
        <begin position="23"/>
        <end position="42"/>
    </location>
</feature>
<feature type="compositionally biased region" description="Acidic residues" evidence="2">
    <location>
        <begin position="725"/>
        <end position="737"/>
    </location>
</feature>
<keyword evidence="3" id="KW-0812">Transmembrane</keyword>
<dbReference type="EMBL" id="MFAD01000008">
    <property type="protein sequence ID" value="OGD70696.1"/>
    <property type="molecule type" value="Genomic_DNA"/>
</dbReference>
<feature type="transmembrane region" description="Helical" evidence="3">
    <location>
        <begin position="372"/>
        <end position="402"/>
    </location>
</feature>
<reference evidence="4 5" key="1">
    <citation type="journal article" date="2016" name="Nat. Commun.">
        <title>Thousands of microbial genomes shed light on interconnected biogeochemical processes in an aquifer system.</title>
        <authorList>
            <person name="Anantharaman K."/>
            <person name="Brown C.T."/>
            <person name="Hug L.A."/>
            <person name="Sharon I."/>
            <person name="Castelle C.J."/>
            <person name="Probst A.J."/>
            <person name="Thomas B.C."/>
            <person name="Singh A."/>
            <person name="Wilkins M.J."/>
            <person name="Karaoz U."/>
            <person name="Brodie E.L."/>
            <person name="Williams K.H."/>
            <person name="Hubbard S.S."/>
            <person name="Banfield J.F."/>
        </authorList>
    </citation>
    <scope>NUCLEOTIDE SEQUENCE [LARGE SCALE GENOMIC DNA]</scope>
</reference>
<dbReference type="PROSITE" id="PS50005">
    <property type="entry name" value="TPR"/>
    <property type="match status" value="3"/>
</dbReference>
<dbReference type="InterPro" id="IPR011990">
    <property type="entry name" value="TPR-like_helical_dom_sf"/>
</dbReference>
<dbReference type="PANTHER" id="PTHR12558:SF13">
    <property type="entry name" value="CELL DIVISION CYCLE PROTEIN 27 HOMOLOG"/>
    <property type="match status" value="1"/>
</dbReference>
<comment type="caution">
    <text evidence="4">The sequence shown here is derived from an EMBL/GenBank/DDBJ whole genome shotgun (WGS) entry which is preliminary data.</text>
</comment>
<keyword evidence="3" id="KW-1133">Transmembrane helix</keyword>
<dbReference type="AlphaFoldDB" id="A0A1F5ETV9"/>
<feature type="repeat" description="TPR" evidence="1">
    <location>
        <begin position="664"/>
        <end position="697"/>
    </location>
</feature>
<evidence type="ECO:0000256" key="3">
    <source>
        <dbReference type="SAM" id="Phobius"/>
    </source>
</evidence>
<protein>
    <submittedName>
        <fullName evidence="4">Uncharacterized protein</fullName>
    </submittedName>
</protein>
<proteinExistence type="predicted"/>
<evidence type="ECO:0000313" key="4">
    <source>
        <dbReference type="EMBL" id="OGD70696.1"/>
    </source>
</evidence>
<dbReference type="InterPro" id="IPR019734">
    <property type="entry name" value="TPR_rpt"/>
</dbReference>